<dbReference type="AlphaFoldDB" id="A0A2P2R2Y2"/>
<protein>
    <submittedName>
        <fullName evidence="1">Uncharacterized protein</fullName>
    </submittedName>
</protein>
<accession>A0A2P2R2Y2</accession>
<organism evidence="1">
    <name type="scientific">Rhizophora mucronata</name>
    <name type="common">Asiatic mangrove</name>
    <dbReference type="NCBI Taxonomy" id="61149"/>
    <lineage>
        <taxon>Eukaryota</taxon>
        <taxon>Viridiplantae</taxon>
        <taxon>Streptophyta</taxon>
        <taxon>Embryophyta</taxon>
        <taxon>Tracheophyta</taxon>
        <taxon>Spermatophyta</taxon>
        <taxon>Magnoliopsida</taxon>
        <taxon>eudicotyledons</taxon>
        <taxon>Gunneridae</taxon>
        <taxon>Pentapetalae</taxon>
        <taxon>rosids</taxon>
        <taxon>fabids</taxon>
        <taxon>Malpighiales</taxon>
        <taxon>Rhizophoraceae</taxon>
        <taxon>Rhizophora</taxon>
    </lineage>
</organism>
<reference evidence="1" key="1">
    <citation type="submission" date="2018-02" db="EMBL/GenBank/DDBJ databases">
        <title>Rhizophora mucronata_Transcriptome.</title>
        <authorList>
            <person name="Meera S.P."/>
            <person name="Sreeshan A."/>
            <person name="Augustine A."/>
        </authorList>
    </citation>
    <scope>NUCLEOTIDE SEQUENCE</scope>
    <source>
        <tissue evidence="1">Leaf</tissue>
    </source>
</reference>
<proteinExistence type="predicted"/>
<dbReference type="EMBL" id="GGEC01093094">
    <property type="protein sequence ID" value="MBX73578.1"/>
    <property type="molecule type" value="Transcribed_RNA"/>
</dbReference>
<evidence type="ECO:0000313" key="1">
    <source>
        <dbReference type="EMBL" id="MBX73578.1"/>
    </source>
</evidence>
<name>A0A2P2R2Y2_RHIMU</name>
<sequence>MLCFVYFDAVKYLVWDEVVVCVFYFIKYG</sequence>